<reference evidence="1" key="1">
    <citation type="journal article" date="2021" name="New Phytol.">
        <title>Evolutionary innovations through gain and loss of genes in the ectomycorrhizal Boletales.</title>
        <authorList>
            <person name="Wu G."/>
            <person name="Miyauchi S."/>
            <person name="Morin E."/>
            <person name="Kuo A."/>
            <person name="Drula E."/>
            <person name="Varga T."/>
            <person name="Kohler A."/>
            <person name="Feng B."/>
            <person name="Cao Y."/>
            <person name="Lipzen A."/>
            <person name="Daum C."/>
            <person name="Hundley H."/>
            <person name="Pangilinan J."/>
            <person name="Johnson J."/>
            <person name="Barry K."/>
            <person name="LaButti K."/>
            <person name="Ng V."/>
            <person name="Ahrendt S."/>
            <person name="Min B."/>
            <person name="Choi I.G."/>
            <person name="Park H."/>
            <person name="Plett J.M."/>
            <person name="Magnuson J."/>
            <person name="Spatafora J.W."/>
            <person name="Nagy L.G."/>
            <person name="Henrissat B."/>
            <person name="Grigoriev I.V."/>
            <person name="Yang Z.L."/>
            <person name="Xu J."/>
            <person name="Martin F.M."/>
        </authorList>
    </citation>
    <scope>NUCLEOTIDE SEQUENCE</scope>
    <source>
        <strain evidence="1">KUC20120723A-06</strain>
    </source>
</reference>
<accession>A0ACB8AX94</accession>
<proteinExistence type="predicted"/>
<gene>
    <name evidence="1" type="ORF">BV22DRAFT_1108505</name>
</gene>
<evidence type="ECO:0000313" key="2">
    <source>
        <dbReference type="Proteomes" id="UP000790709"/>
    </source>
</evidence>
<keyword evidence="2" id="KW-1185">Reference proteome</keyword>
<sequence length="682" mass="77839">MSEGNVDIICDLWAATLAKHNDKPPFADHADLLNVIDSTPLGGVKWQGFSVEYNGERPPENVPPWMNGTYEVWFRDPRLVVHNILASPDFASEIDYAPYREYRSSDNKRQWRDFFSGDWVWQQADAITKDPATHGAAFVPVILGSDKTTVSVGTGHNEYYPLYASIGNVHNNVRRAHRDALVIIGFLAIPKTNRQYNACENFRTFRRQLFHASITHILQPLKPAMTVPEVVRFGDSHFRRVVYGLGPYIADYEEQVVLATIIRNWCPKCLSLRTDLDSAALLRTREHTDVLIGELNPGTLWDEYGIIDDVVPFTNDFPRADIHQLLSPDILHQLIKGVFKDHLVDWVERYLKITHGTARASEIMADIDRRIAAVASFSNLQRFPEGRGFKQWTGDDSKALMKVYLPAIEGHVPPDAIRTFRAFLDFCYLTNQRLDKLAASRVDFEMRGMLRGSVLSDLFNVIERKRARTVAALADEISVPHLRRLIRHFLFSQLHPEDERDPADVPAAACPRHEGKINVYNSATATFYAPSDPSGVGGMRREHICACPIWQNEHARYDCVFVSFDSSSEGMRGLEIARILTFFSFVFEGGTYPCAVVHWFEKTDADADEDTGMWIVRPGFHEDQSRHLAVIHIDTIYRAAHLIPVYGAEFVPDDLKFYHSYDTFRTFYVNKYVDHHAFEIAF</sequence>
<comment type="caution">
    <text evidence="1">The sequence shown here is derived from an EMBL/GenBank/DDBJ whole genome shotgun (WGS) entry which is preliminary data.</text>
</comment>
<evidence type="ECO:0000313" key="1">
    <source>
        <dbReference type="EMBL" id="KAH7917799.1"/>
    </source>
</evidence>
<organism evidence="1 2">
    <name type="scientific">Leucogyrophana mollusca</name>
    <dbReference type="NCBI Taxonomy" id="85980"/>
    <lineage>
        <taxon>Eukaryota</taxon>
        <taxon>Fungi</taxon>
        <taxon>Dikarya</taxon>
        <taxon>Basidiomycota</taxon>
        <taxon>Agaricomycotina</taxon>
        <taxon>Agaricomycetes</taxon>
        <taxon>Agaricomycetidae</taxon>
        <taxon>Boletales</taxon>
        <taxon>Boletales incertae sedis</taxon>
        <taxon>Leucogyrophana</taxon>
    </lineage>
</organism>
<protein>
    <submittedName>
        <fullName evidence="1">Uncharacterized protein</fullName>
    </submittedName>
</protein>
<name>A0ACB8AX94_9AGAM</name>
<dbReference type="Proteomes" id="UP000790709">
    <property type="component" value="Unassembled WGS sequence"/>
</dbReference>
<dbReference type="EMBL" id="MU266933">
    <property type="protein sequence ID" value="KAH7917799.1"/>
    <property type="molecule type" value="Genomic_DNA"/>
</dbReference>